<evidence type="ECO:0000256" key="4">
    <source>
        <dbReference type="ARBA" id="ARBA00023170"/>
    </source>
</evidence>
<reference evidence="9 10" key="1">
    <citation type="submission" date="2024-11" db="EMBL/GenBank/DDBJ databases">
        <title>Adaptive evolution of stress response genes in parasites aligns with host niche diversity.</title>
        <authorList>
            <person name="Hahn C."/>
            <person name="Resl P."/>
        </authorList>
    </citation>
    <scope>NUCLEOTIDE SEQUENCE [LARGE SCALE GENOMIC DNA]</scope>
    <source>
        <strain evidence="9">EGGRZ-B1_66</strain>
        <tissue evidence="9">Body</tissue>
    </source>
</reference>
<keyword evidence="6" id="KW-0393">Immunoglobulin domain</keyword>
<comment type="subcellular location">
    <subcellularLocation>
        <location evidence="1">Membrane</location>
        <topology evidence="1">Single-pass type I membrane protein</topology>
    </subcellularLocation>
</comment>
<evidence type="ECO:0000313" key="10">
    <source>
        <dbReference type="Proteomes" id="UP001626550"/>
    </source>
</evidence>
<dbReference type="Gene3D" id="2.60.40.10">
    <property type="entry name" value="Immunoglobulins"/>
    <property type="match status" value="1"/>
</dbReference>
<keyword evidence="5" id="KW-0325">Glycoprotein</keyword>
<evidence type="ECO:0000256" key="7">
    <source>
        <dbReference type="SAM" id="SignalP"/>
    </source>
</evidence>
<dbReference type="Pfam" id="PF25609">
    <property type="entry name" value="Unc5_NetrinR_N"/>
    <property type="match status" value="1"/>
</dbReference>
<evidence type="ECO:0000313" key="9">
    <source>
        <dbReference type="EMBL" id="KAL3312861.1"/>
    </source>
</evidence>
<keyword evidence="4 9" id="KW-0675">Receptor</keyword>
<dbReference type="InterPro" id="IPR013783">
    <property type="entry name" value="Ig-like_fold"/>
</dbReference>
<keyword evidence="2" id="KW-0472">Membrane</keyword>
<gene>
    <name evidence="9" type="primary">UNC5D_1</name>
    <name evidence="9" type="ORF">Ciccas_008541</name>
</gene>
<sequence length="170" mass="19449">MLVVLLALHVLWTYRPISCDSNLFPPAPSSSDDSEDLVRPNEMHLPDVPKFLRQPEPVYYVLNKHPATFTCQANPVDHMVIVCLNEKFPVDKPDSKVAIRRTKFNDLGHVDDQYGQNWLIQMNITAKMLEAAKQLTGFGAVECHCEAWNKIHQLQRAKKVQSQRSDIREA</sequence>
<dbReference type="InterPro" id="IPR057755">
    <property type="entry name" value="UNC5A-D-like_N"/>
</dbReference>
<keyword evidence="10" id="KW-1185">Reference proteome</keyword>
<evidence type="ECO:0000259" key="8">
    <source>
        <dbReference type="Pfam" id="PF25609"/>
    </source>
</evidence>
<name>A0ABD2Q3W5_9PLAT</name>
<evidence type="ECO:0000256" key="5">
    <source>
        <dbReference type="ARBA" id="ARBA00023180"/>
    </source>
</evidence>
<feature type="chain" id="PRO_5044790305" evidence="7">
    <location>
        <begin position="20"/>
        <end position="170"/>
    </location>
</feature>
<dbReference type="EMBL" id="JBJKFK010001523">
    <property type="protein sequence ID" value="KAL3312861.1"/>
    <property type="molecule type" value="Genomic_DNA"/>
</dbReference>
<keyword evidence="3" id="KW-1015">Disulfide bond</keyword>
<comment type="caution">
    <text evidence="9">The sequence shown here is derived from an EMBL/GenBank/DDBJ whole genome shotgun (WGS) entry which is preliminary data.</text>
</comment>
<protein>
    <submittedName>
        <fullName evidence="9">Netrin receptor unc5d</fullName>
    </submittedName>
</protein>
<proteinExistence type="predicted"/>
<feature type="signal peptide" evidence="7">
    <location>
        <begin position="1"/>
        <end position="19"/>
    </location>
</feature>
<dbReference type="AlphaFoldDB" id="A0ABD2Q3W5"/>
<evidence type="ECO:0000256" key="3">
    <source>
        <dbReference type="ARBA" id="ARBA00023157"/>
    </source>
</evidence>
<evidence type="ECO:0000256" key="1">
    <source>
        <dbReference type="ARBA" id="ARBA00004479"/>
    </source>
</evidence>
<evidence type="ECO:0000256" key="6">
    <source>
        <dbReference type="ARBA" id="ARBA00023319"/>
    </source>
</evidence>
<organism evidence="9 10">
    <name type="scientific">Cichlidogyrus casuarinus</name>
    <dbReference type="NCBI Taxonomy" id="1844966"/>
    <lineage>
        <taxon>Eukaryota</taxon>
        <taxon>Metazoa</taxon>
        <taxon>Spiralia</taxon>
        <taxon>Lophotrochozoa</taxon>
        <taxon>Platyhelminthes</taxon>
        <taxon>Monogenea</taxon>
        <taxon>Monopisthocotylea</taxon>
        <taxon>Dactylogyridea</taxon>
        <taxon>Ancyrocephalidae</taxon>
        <taxon>Cichlidogyrus</taxon>
    </lineage>
</organism>
<keyword evidence="7" id="KW-0732">Signal</keyword>
<feature type="domain" description="Netrin receptor UNC5A-D-like N-terminal" evidence="8">
    <location>
        <begin position="47"/>
        <end position="154"/>
    </location>
</feature>
<dbReference type="Proteomes" id="UP001626550">
    <property type="component" value="Unassembled WGS sequence"/>
</dbReference>
<evidence type="ECO:0000256" key="2">
    <source>
        <dbReference type="ARBA" id="ARBA00023136"/>
    </source>
</evidence>
<accession>A0ABD2Q3W5</accession>
<feature type="non-terminal residue" evidence="9">
    <location>
        <position position="170"/>
    </location>
</feature>